<protein>
    <submittedName>
        <fullName evidence="1">Uncharacterized protein</fullName>
    </submittedName>
</protein>
<evidence type="ECO:0000313" key="1">
    <source>
        <dbReference type="EMBL" id="EGG08097.1"/>
    </source>
</evidence>
<dbReference type="KEGG" id="mlr:MELLADRAFT_105306"/>
<accession>F4RHP1</accession>
<name>F4RHP1_MELLP</name>
<dbReference type="OrthoDB" id="10451083at2759"/>
<dbReference type="InParanoid" id="F4RHP1"/>
<dbReference type="VEuPathDB" id="FungiDB:MELLADRAFT_105306"/>
<dbReference type="GeneID" id="18922565"/>
<dbReference type="EMBL" id="GL883102">
    <property type="protein sequence ID" value="EGG08097.1"/>
    <property type="molecule type" value="Genomic_DNA"/>
</dbReference>
<proteinExistence type="predicted"/>
<reference evidence="2" key="1">
    <citation type="journal article" date="2011" name="Proc. Natl. Acad. Sci. U.S.A.">
        <title>Obligate biotrophy features unraveled by the genomic analysis of rust fungi.</title>
        <authorList>
            <person name="Duplessis S."/>
            <person name="Cuomo C.A."/>
            <person name="Lin Y.-C."/>
            <person name="Aerts A."/>
            <person name="Tisserant E."/>
            <person name="Veneault-Fourrey C."/>
            <person name="Joly D.L."/>
            <person name="Hacquard S."/>
            <person name="Amselem J."/>
            <person name="Cantarel B.L."/>
            <person name="Chiu R."/>
            <person name="Coutinho P.M."/>
            <person name="Feau N."/>
            <person name="Field M."/>
            <person name="Frey P."/>
            <person name="Gelhaye E."/>
            <person name="Goldberg J."/>
            <person name="Grabherr M.G."/>
            <person name="Kodira C.D."/>
            <person name="Kohler A."/>
            <person name="Kuees U."/>
            <person name="Lindquist E.A."/>
            <person name="Lucas S.M."/>
            <person name="Mago R."/>
            <person name="Mauceli E."/>
            <person name="Morin E."/>
            <person name="Murat C."/>
            <person name="Pangilinan J.L."/>
            <person name="Park R."/>
            <person name="Pearson M."/>
            <person name="Quesneville H."/>
            <person name="Rouhier N."/>
            <person name="Sakthikumar S."/>
            <person name="Salamov A.A."/>
            <person name="Schmutz J."/>
            <person name="Selles B."/>
            <person name="Shapiro H."/>
            <person name="Tanguay P."/>
            <person name="Tuskan G.A."/>
            <person name="Henrissat B."/>
            <person name="Van de Peer Y."/>
            <person name="Rouze P."/>
            <person name="Ellis J.G."/>
            <person name="Dodds P.N."/>
            <person name="Schein J.E."/>
            <person name="Zhong S."/>
            <person name="Hamelin R.C."/>
            <person name="Grigoriev I.V."/>
            <person name="Szabo L.J."/>
            <person name="Martin F."/>
        </authorList>
    </citation>
    <scope>NUCLEOTIDE SEQUENCE [LARGE SCALE GENOMIC DNA]</scope>
    <source>
        <strain evidence="2">98AG31 / pathotype 3-4-7</strain>
    </source>
</reference>
<dbReference type="RefSeq" id="XP_007408862.1">
    <property type="nucleotide sequence ID" value="XM_007408800.1"/>
</dbReference>
<keyword evidence="2" id="KW-1185">Reference proteome</keyword>
<gene>
    <name evidence="1" type="ORF">MELLADRAFT_105306</name>
</gene>
<sequence length="238" mass="27765">MNIFTRDEQEKLGEYGIRLEKTWSQDDQVELYKAWGSRIVKGILESQAIQIIWLYKDTFMALDEMEVMVQNSLSKEYKDLTQELVTSIKSLDEDFDSLEKLCDSQRQMNYGIYDPLNDESISDEVDGIIFWVKHLIIPFNPNVTKKTDMPFYLEMISTEETRKSQSNLSILIEETDENLLDSIMEEFLITSKRSNDQKNVIFRFLEFALTQSDDEDLNSNLRGALGVMLKEAEQARHA</sequence>
<organism evidence="2">
    <name type="scientific">Melampsora larici-populina (strain 98AG31 / pathotype 3-4-7)</name>
    <name type="common">Poplar leaf rust fungus</name>
    <dbReference type="NCBI Taxonomy" id="747676"/>
    <lineage>
        <taxon>Eukaryota</taxon>
        <taxon>Fungi</taxon>
        <taxon>Dikarya</taxon>
        <taxon>Basidiomycota</taxon>
        <taxon>Pucciniomycotina</taxon>
        <taxon>Pucciniomycetes</taxon>
        <taxon>Pucciniales</taxon>
        <taxon>Melampsoraceae</taxon>
        <taxon>Melampsora</taxon>
    </lineage>
</organism>
<dbReference type="HOGENOM" id="CLU_1166044_0_0_1"/>
<dbReference type="Proteomes" id="UP000001072">
    <property type="component" value="Unassembled WGS sequence"/>
</dbReference>
<evidence type="ECO:0000313" key="2">
    <source>
        <dbReference type="Proteomes" id="UP000001072"/>
    </source>
</evidence>
<dbReference type="AlphaFoldDB" id="F4RHP1"/>